<evidence type="ECO:0000256" key="1">
    <source>
        <dbReference type="ARBA" id="ARBA00004496"/>
    </source>
</evidence>
<dbReference type="Proteomes" id="UP001165060">
    <property type="component" value="Unassembled WGS sequence"/>
</dbReference>
<gene>
    <name evidence="11" type="ORF">TeGR_g5532</name>
</gene>
<keyword evidence="12" id="KW-1185">Reference proteome</keyword>
<feature type="non-terminal residue" evidence="11">
    <location>
        <position position="578"/>
    </location>
</feature>
<evidence type="ECO:0000313" key="11">
    <source>
        <dbReference type="EMBL" id="GMI24550.1"/>
    </source>
</evidence>
<dbReference type="PANTHER" id="PTHR47969:SF15">
    <property type="entry name" value="CHROMOSOME-ASSOCIATED KINESIN KIF4A-RELATED"/>
    <property type="match status" value="1"/>
</dbReference>
<comment type="caution">
    <text evidence="11">The sequence shown here is derived from an EMBL/GenBank/DDBJ whole genome shotgun (WGS) entry which is preliminary data.</text>
</comment>
<evidence type="ECO:0000256" key="4">
    <source>
        <dbReference type="ARBA" id="ARBA00022840"/>
    </source>
</evidence>
<reference evidence="11 12" key="1">
    <citation type="journal article" date="2023" name="Commun. Biol.">
        <title>Genome analysis of Parmales, the sister group of diatoms, reveals the evolutionary specialization of diatoms from phago-mixotrophs to photoautotrophs.</title>
        <authorList>
            <person name="Ban H."/>
            <person name="Sato S."/>
            <person name="Yoshikawa S."/>
            <person name="Yamada K."/>
            <person name="Nakamura Y."/>
            <person name="Ichinomiya M."/>
            <person name="Sato N."/>
            <person name="Blanc-Mathieu R."/>
            <person name="Endo H."/>
            <person name="Kuwata A."/>
            <person name="Ogata H."/>
        </authorList>
    </citation>
    <scope>NUCLEOTIDE SEQUENCE [LARGE SCALE GENOMIC DNA]</scope>
</reference>
<dbReference type="PRINTS" id="PR00380">
    <property type="entry name" value="KINESINHEAVY"/>
</dbReference>
<dbReference type="Gene3D" id="3.40.850.10">
    <property type="entry name" value="Kinesin motor domain"/>
    <property type="match status" value="1"/>
</dbReference>
<dbReference type="PROSITE" id="PS50067">
    <property type="entry name" value="KINESIN_MOTOR_2"/>
    <property type="match status" value="1"/>
</dbReference>
<dbReference type="Pfam" id="PF00225">
    <property type="entry name" value="Kinesin"/>
    <property type="match status" value="1"/>
</dbReference>
<feature type="binding site" evidence="6">
    <location>
        <begin position="94"/>
        <end position="101"/>
    </location>
    <ligand>
        <name>ATP</name>
        <dbReference type="ChEBI" id="CHEBI:30616"/>
    </ligand>
</feature>
<evidence type="ECO:0000256" key="8">
    <source>
        <dbReference type="SAM" id="Coils"/>
    </source>
</evidence>
<organism evidence="11 12">
    <name type="scientific">Tetraparma gracilis</name>
    <dbReference type="NCBI Taxonomy" id="2962635"/>
    <lineage>
        <taxon>Eukaryota</taxon>
        <taxon>Sar</taxon>
        <taxon>Stramenopiles</taxon>
        <taxon>Ochrophyta</taxon>
        <taxon>Bolidophyceae</taxon>
        <taxon>Parmales</taxon>
        <taxon>Triparmaceae</taxon>
        <taxon>Tetraparma</taxon>
    </lineage>
</organism>
<comment type="similarity">
    <text evidence="6 7">Belongs to the TRAFAC class myosin-kinesin ATPase superfamily. Kinesin family.</text>
</comment>
<dbReference type="PANTHER" id="PTHR47969">
    <property type="entry name" value="CHROMOSOME-ASSOCIATED KINESIN KIF4A-RELATED"/>
    <property type="match status" value="1"/>
</dbReference>
<dbReference type="InterPro" id="IPR027640">
    <property type="entry name" value="Kinesin-like_fam"/>
</dbReference>
<accession>A0ABQ6MED7</accession>
<comment type="subcellular location">
    <subcellularLocation>
        <location evidence="1">Cytoplasm</location>
    </subcellularLocation>
</comment>
<protein>
    <recommendedName>
        <fullName evidence="7">Kinesin-like protein</fullName>
    </recommendedName>
</protein>
<keyword evidence="7" id="KW-0493">Microtubule</keyword>
<evidence type="ECO:0000256" key="5">
    <source>
        <dbReference type="ARBA" id="ARBA00023054"/>
    </source>
</evidence>
<dbReference type="InterPro" id="IPR027417">
    <property type="entry name" value="P-loop_NTPase"/>
</dbReference>
<proteinExistence type="inferred from homology"/>
<keyword evidence="4 6" id="KW-0067">ATP-binding</keyword>
<evidence type="ECO:0000259" key="10">
    <source>
        <dbReference type="PROSITE" id="PS50067"/>
    </source>
</evidence>
<feature type="coiled-coil region" evidence="8">
    <location>
        <begin position="357"/>
        <end position="384"/>
    </location>
</feature>
<dbReference type="EMBL" id="BRYB01000172">
    <property type="protein sequence ID" value="GMI24550.1"/>
    <property type="molecule type" value="Genomic_DNA"/>
</dbReference>
<evidence type="ECO:0000256" key="9">
    <source>
        <dbReference type="SAM" id="MobiDB-lite"/>
    </source>
</evidence>
<keyword evidence="6 7" id="KW-0505">Motor protein</keyword>
<evidence type="ECO:0000256" key="3">
    <source>
        <dbReference type="ARBA" id="ARBA00022741"/>
    </source>
</evidence>
<keyword evidence="5 8" id="KW-0175">Coiled coil</keyword>
<feature type="region of interest" description="Disordered" evidence="9">
    <location>
        <begin position="456"/>
        <end position="476"/>
    </location>
</feature>
<dbReference type="InterPro" id="IPR001752">
    <property type="entry name" value="Kinesin_motor_dom"/>
</dbReference>
<keyword evidence="2" id="KW-0963">Cytoplasm</keyword>
<evidence type="ECO:0000256" key="7">
    <source>
        <dbReference type="RuleBase" id="RU000394"/>
    </source>
</evidence>
<dbReference type="PROSITE" id="PS00411">
    <property type="entry name" value="KINESIN_MOTOR_1"/>
    <property type="match status" value="1"/>
</dbReference>
<feature type="domain" description="Kinesin motor" evidence="10">
    <location>
        <begin position="7"/>
        <end position="349"/>
    </location>
</feature>
<keyword evidence="3 6" id="KW-0547">Nucleotide-binding</keyword>
<dbReference type="CDD" id="cd00106">
    <property type="entry name" value="KISc"/>
    <property type="match status" value="1"/>
</dbReference>
<sequence length="578" mass="63873">MAPPSTGVRVAVRSRPMSKREISLGSSACLEIDQSNSQVALADKKKNPDKPPRAFTFDFAYGTESTQDGVYQDIGAPVAERALDGWNGTVFAYGQTGSGKTWTMQGGATPETEGLVPRLVKDLMGKIEAEKATASEEKTVDFQVTCSYVEIYNEVIHDLLNPSSKALTIRESPDAGVYIQGVSEVVCHDSGAIMQLLAQGASVRRVAETQMNSESSRSHSVLTLTVGRRTVEKTEEKTREVMLSSRVNLVDLAGSERADKTGATGATLKEGAAINKSLMTLGAVINALGELSKGKKVHVPYRDSKLTRLLQESLGGNSSTLMVAALSPADYNHDETLTTLQYAQRVKMVENKVVKNEDVQEKMIRELKEELEKLRAQIAAGGGAPGQSFDADAGPDPEMVRKLHELESGASTAFAEKERMSKALEEERAKNMSVTIGSVMENAKEKKMDAMKKIKKLQNEKSRNHEKQKQKKEKYGELKKKLEKQVEHYKTVSVDFEKMEDGDQKDKLEEDLAKLLDHIEKNRGKLVQSRDDLEKLKLNSEKLEEELIEMRAELVANADLLDQNDALRKKIVEEERAK</sequence>
<dbReference type="SMART" id="SM00129">
    <property type="entry name" value="KISc"/>
    <property type="match status" value="1"/>
</dbReference>
<evidence type="ECO:0000256" key="2">
    <source>
        <dbReference type="ARBA" id="ARBA00022490"/>
    </source>
</evidence>
<dbReference type="InterPro" id="IPR019821">
    <property type="entry name" value="Kinesin_motor_CS"/>
</dbReference>
<evidence type="ECO:0000313" key="12">
    <source>
        <dbReference type="Proteomes" id="UP001165060"/>
    </source>
</evidence>
<name>A0ABQ6MED7_9STRA</name>
<dbReference type="InterPro" id="IPR036961">
    <property type="entry name" value="Kinesin_motor_dom_sf"/>
</dbReference>
<evidence type="ECO:0000256" key="6">
    <source>
        <dbReference type="PROSITE-ProRule" id="PRU00283"/>
    </source>
</evidence>
<dbReference type="SUPFAM" id="SSF52540">
    <property type="entry name" value="P-loop containing nucleoside triphosphate hydrolases"/>
    <property type="match status" value="1"/>
</dbReference>